<dbReference type="PROSITE" id="PS51257">
    <property type="entry name" value="PROKAR_LIPOPROTEIN"/>
    <property type="match status" value="1"/>
</dbReference>
<dbReference type="GO" id="GO:0020037">
    <property type="term" value="F:heme binding"/>
    <property type="evidence" value="ECO:0007669"/>
    <property type="project" value="InterPro"/>
</dbReference>
<dbReference type="PROSITE" id="PS51007">
    <property type="entry name" value="CYTC"/>
    <property type="match status" value="1"/>
</dbReference>
<evidence type="ECO:0000313" key="7">
    <source>
        <dbReference type="EMBL" id="AEP31384.1"/>
    </source>
</evidence>
<name>G4QEB0_GLANF</name>
<protein>
    <submittedName>
        <fullName evidence="7">Cytochrome c family protein</fullName>
    </submittedName>
</protein>
<feature type="domain" description="Cytochrome c" evidence="6">
    <location>
        <begin position="34"/>
        <end position="136"/>
    </location>
</feature>
<dbReference type="GO" id="GO:0009055">
    <property type="term" value="F:electron transfer activity"/>
    <property type="evidence" value="ECO:0007669"/>
    <property type="project" value="InterPro"/>
</dbReference>
<organism evidence="7 8">
    <name type="scientific">Glaciecola nitratireducens (strain JCM 12485 / KCTC 12276 / FR1064)</name>
    <dbReference type="NCBI Taxonomy" id="1085623"/>
    <lineage>
        <taxon>Bacteria</taxon>
        <taxon>Pseudomonadati</taxon>
        <taxon>Pseudomonadota</taxon>
        <taxon>Gammaproteobacteria</taxon>
        <taxon>Alteromonadales</taxon>
        <taxon>Alteromonadaceae</taxon>
        <taxon>Brumicola</taxon>
    </lineage>
</organism>
<evidence type="ECO:0000256" key="4">
    <source>
        <dbReference type="PROSITE-ProRule" id="PRU00433"/>
    </source>
</evidence>
<dbReference type="Gene3D" id="1.10.760.10">
    <property type="entry name" value="Cytochrome c-like domain"/>
    <property type="match status" value="1"/>
</dbReference>
<accession>G4QEB0</accession>
<dbReference type="InterPro" id="IPR009056">
    <property type="entry name" value="Cyt_c-like_dom"/>
</dbReference>
<dbReference type="InterPro" id="IPR036909">
    <property type="entry name" value="Cyt_c-like_dom_sf"/>
</dbReference>
<feature type="chain" id="PRO_5003467200" evidence="5">
    <location>
        <begin position="19"/>
        <end position="150"/>
    </location>
</feature>
<reference evidence="7 8" key="1">
    <citation type="journal article" date="2011" name="J. Bacteriol.">
        <title>Complete genome sequence of seawater bacterium Glaciecola nitratireducens FR1064T.</title>
        <authorList>
            <person name="Bian F."/>
            <person name="Qin Q.L."/>
            <person name="Xie B.B."/>
            <person name="Shu Y.L."/>
            <person name="Zhang X.Y."/>
            <person name="Yu Y."/>
            <person name="Chen B."/>
            <person name="Chen X.L."/>
            <person name="Zhou B.C."/>
            <person name="Zhang Y.Z."/>
        </authorList>
    </citation>
    <scope>NUCLEOTIDE SEQUENCE [LARGE SCALE GENOMIC DNA]</scope>
    <source>
        <strain evidence="8">JCM 12485 / KCTC 12276 / FR1064</strain>
    </source>
</reference>
<dbReference type="eggNOG" id="COG2010">
    <property type="taxonomic scope" value="Bacteria"/>
</dbReference>
<evidence type="ECO:0000313" key="8">
    <source>
        <dbReference type="Proteomes" id="UP000009282"/>
    </source>
</evidence>
<dbReference type="GO" id="GO:0046872">
    <property type="term" value="F:metal ion binding"/>
    <property type="evidence" value="ECO:0007669"/>
    <property type="project" value="UniProtKB-KW"/>
</dbReference>
<keyword evidence="8" id="KW-1185">Reference proteome</keyword>
<evidence type="ECO:0000256" key="2">
    <source>
        <dbReference type="ARBA" id="ARBA00022723"/>
    </source>
</evidence>
<dbReference type="OrthoDB" id="8480010at2"/>
<dbReference type="KEGG" id="gni:GNIT_3290"/>
<keyword evidence="3 4" id="KW-0408">Iron</keyword>
<dbReference type="RefSeq" id="WP_014110255.1">
    <property type="nucleotide sequence ID" value="NC_016041.1"/>
</dbReference>
<sequence length="150" mass="16527">MKKYSVLLMAVGALSLTACDTGPDSPRGFSLPEGNADKGQLVLLKHQCLACHSVEGVIDESIEPELELRVQLGGEATKVTTYAALVTSIINPSHKIAKGYMLDSVSEDGVSKMRNYNDVMTVTELVDLVTYLQPLYKVKPYEYTPYGRYY</sequence>
<keyword evidence="5" id="KW-0732">Signal</keyword>
<evidence type="ECO:0000259" key="6">
    <source>
        <dbReference type="PROSITE" id="PS51007"/>
    </source>
</evidence>
<dbReference type="AlphaFoldDB" id="G4QEB0"/>
<dbReference type="EMBL" id="CP003060">
    <property type="protein sequence ID" value="AEP31384.1"/>
    <property type="molecule type" value="Genomic_DNA"/>
</dbReference>
<evidence type="ECO:0000256" key="1">
    <source>
        <dbReference type="ARBA" id="ARBA00022617"/>
    </source>
</evidence>
<dbReference type="Proteomes" id="UP000009282">
    <property type="component" value="Chromosome"/>
</dbReference>
<evidence type="ECO:0000256" key="3">
    <source>
        <dbReference type="ARBA" id="ARBA00023004"/>
    </source>
</evidence>
<feature type="signal peptide" evidence="5">
    <location>
        <begin position="1"/>
        <end position="18"/>
    </location>
</feature>
<dbReference type="STRING" id="1085623.GNIT_3290"/>
<evidence type="ECO:0000256" key="5">
    <source>
        <dbReference type="SAM" id="SignalP"/>
    </source>
</evidence>
<dbReference type="HOGENOM" id="CLU_1674257_0_0_6"/>
<proteinExistence type="predicted"/>
<keyword evidence="2 4" id="KW-0479">Metal-binding</keyword>
<dbReference type="SUPFAM" id="SSF46626">
    <property type="entry name" value="Cytochrome c"/>
    <property type="match status" value="1"/>
</dbReference>
<gene>
    <name evidence="7" type="ordered locus">GNIT_3290</name>
</gene>
<keyword evidence="1 4" id="KW-0349">Heme</keyword>